<evidence type="ECO:0000313" key="1">
    <source>
        <dbReference type="EMBL" id="HIY66947.1"/>
    </source>
</evidence>
<proteinExistence type="predicted"/>
<protein>
    <recommendedName>
        <fullName evidence="3">DUF1499 domain-containing protein</fullName>
    </recommendedName>
</protein>
<gene>
    <name evidence="1" type="ORF">H9830_11805</name>
</gene>
<dbReference type="EMBL" id="DXDC01000356">
    <property type="protein sequence ID" value="HIY66947.1"/>
    <property type="molecule type" value="Genomic_DNA"/>
</dbReference>
<sequence length="112" mass="12152">MPASRTRVLEFPVDVNTALEASRHAVAAVIEGTPRVNGRTVTGSVRTSWASWGENLTLTVSDVANGSRITVRSASKMPTQFLDWGKHRKNLNRLQHELETAAHAHAAVIDPG</sequence>
<reference evidence="1" key="1">
    <citation type="journal article" date="2021" name="PeerJ">
        <title>Extensive microbial diversity within the chicken gut microbiome revealed by metagenomics and culture.</title>
        <authorList>
            <person name="Gilroy R."/>
            <person name="Ravi A."/>
            <person name="Getino M."/>
            <person name="Pursley I."/>
            <person name="Horton D.L."/>
            <person name="Alikhan N.F."/>
            <person name="Baker D."/>
            <person name="Gharbi K."/>
            <person name="Hall N."/>
            <person name="Watson M."/>
            <person name="Adriaenssens E.M."/>
            <person name="Foster-Nyarko E."/>
            <person name="Jarju S."/>
            <person name="Secka A."/>
            <person name="Antonio M."/>
            <person name="Oren A."/>
            <person name="Chaudhuri R.R."/>
            <person name="La Ragione R."/>
            <person name="Hildebrand F."/>
            <person name="Pallen M.J."/>
        </authorList>
    </citation>
    <scope>NUCLEOTIDE SEQUENCE</scope>
    <source>
        <strain evidence="1">ChiGjej1B1-98</strain>
    </source>
</reference>
<reference evidence="1" key="2">
    <citation type="submission" date="2021-04" db="EMBL/GenBank/DDBJ databases">
        <authorList>
            <person name="Gilroy R."/>
        </authorList>
    </citation>
    <scope>NUCLEOTIDE SEQUENCE</scope>
    <source>
        <strain evidence="1">ChiGjej1B1-98</strain>
    </source>
</reference>
<organism evidence="1 2">
    <name type="scientific">Candidatus Agrococcus pullicola</name>
    <dbReference type="NCBI Taxonomy" id="2838429"/>
    <lineage>
        <taxon>Bacteria</taxon>
        <taxon>Bacillati</taxon>
        <taxon>Actinomycetota</taxon>
        <taxon>Actinomycetes</taxon>
        <taxon>Micrococcales</taxon>
        <taxon>Microbacteriaceae</taxon>
        <taxon>Agrococcus</taxon>
    </lineage>
</organism>
<accession>A0A9D2CA51</accession>
<dbReference type="Proteomes" id="UP000824005">
    <property type="component" value="Unassembled WGS sequence"/>
</dbReference>
<evidence type="ECO:0000313" key="2">
    <source>
        <dbReference type="Proteomes" id="UP000824005"/>
    </source>
</evidence>
<name>A0A9D2CA51_9MICO</name>
<dbReference type="AlphaFoldDB" id="A0A9D2CA51"/>
<comment type="caution">
    <text evidence="1">The sequence shown here is derived from an EMBL/GenBank/DDBJ whole genome shotgun (WGS) entry which is preliminary data.</text>
</comment>
<evidence type="ECO:0008006" key="3">
    <source>
        <dbReference type="Google" id="ProtNLM"/>
    </source>
</evidence>